<dbReference type="EMBL" id="JAUQSY010000014">
    <property type="protein sequence ID" value="MDO7876880.1"/>
    <property type="molecule type" value="Genomic_DNA"/>
</dbReference>
<dbReference type="SUPFAM" id="SSF49464">
    <property type="entry name" value="Carboxypeptidase regulatory domain-like"/>
    <property type="match status" value="1"/>
</dbReference>
<reference evidence="2" key="1">
    <citation type="submission" date="2023-07" db="EMBL/GenBank/DDBJ databases">
        <authorList>
            <person name="Kim M.K."/>
        </authorList>
    </citation>
    <scope>NUCLEOTIDE SEQUENCE</scope>
    <source>
        <strain evidence="2">ASUV-10-1</strain>
    </source>
</reference>
<comment type="caution">
    <text evidence="2">The sequence shown here is derived from an EMBL/GenBank/DDBJ whole genome shotgun (WGS) entry which is preliminary data.</text>
</comment>
<feature type="chain" id="PRO_5047021219" description="Carboxypeptidase-like regulatory domain-containing protein" evidence="1">
    <location>
        <begin position="25"/>
        <end position="155"/>
    </location>
</feature>
<organism evidence="2 3">
    <name type="scientific">Hymenobacter aranciens</name>
    <dbReference type="NCBI Taxonomy" id="3063996"/>
    <lineage>
        <taxon>Bacteria</taxon>
        <taxon>Pseudomonadati</taxon>
        <taxon>Bacteroidota</taxon>
        <taxon>Cytophagia</taxon>
        <taxon>Cytophagales</taxon>
        <taxon>Hymenobacteraceae</taxon>
        <taxon>Hymenobacter</taxon>
    </lineage>
</organism>
<feature type="signal peptide" evidence="1">
    <location>
        <begin position="1"/>
        <end position="24"/>
    </location>
</feature>
<dbReference type="InterPro" id="IPR008969">
    <property type="entry name" value="CarboxyPept-like_regulatory"/>
</dbReference>
<evidence type="ECO:0000313" key="3">
    <source>
        <dbReference type="Proteomes" id="UP001176429"/>
    </source>
</evidence>
<proteinExistence type="predicted"/>
<evidence type="ECO:0000313" key="2">
    <source>
        <dbReference type="EMBL" id="MDO7876880.1"/>
    </source>
</evidence>
<dbReference type="Proteomes" id="UP001176429">
    <property type="component" value="Unassembled WGS sequence"/>
</dbReference>
<accession>A0ABT9BGG3</accession>
<keyword evidence="3" id="KW-1185">Reference proteome</keyword>
<keyword evidence="1" id="KW-0732">Signal</keyword>
<protein>
    <recommendedName>
        <fullName evidence="4">Carboxypeptidase-like regulatory domain-containing protein</fullName>
    </recommendedName>
</protein>
<sequence>MRKPLLLTAAAALFAILFSTGAFAQSTPSFVTGMGYESGSTSRSDAAGLSLLRGHITSPVGILPGAIVELTTTKQRCVSNAAGEFSILLPADGTPQEATVSFAGFADEMVILSIEAPDPVIEIKKPQTIKVRREQRLESYLKTARRQSKKELRNV</sequence>
<dbReference type="RefSeq" id="WP_305008270.1">
    <property type="nucleotide sequence ID" value="NZ_JAUQSY010000014.1"/>
</dbReference>
<gene>
    <name evidence="2" type="ORF">Q5H93_19195</name>
</gene>
<name>A0ABT9BGG3_9BACT</name>
<evidence type="ECO:0008006" key="4">
    <source>
        <dbReference type="Google" id="ProtNLM"/>
    </source>
</evidence>
<evidence type="ECO:0000256" key="1">
    <source>
        <dbReference type="SAM" id="SignalP"/>
    </source>
</evidence>